<proteinExistence type="predicted"/>
<evidence type="ECO:0000259" key="1">
    <source>
        <dbReference type="Pfam" id="PF25818"/>
    </source>
</evidence>
<dbReference type="GO" id="GO:0005739">
    <property type="term" value="C:mitochondrion"/>
    <property type="evidence" value="ECO:0007669"/>
    <property type="project" value="TreeGrafter"/>
</dbReference>
<accession>A0A068Y6C6</accession>
<feature type="domain" description="Mitochondrial transcription rescue factor 1 C-terminal" evidence="1">
    <location>
        <begin position="57"/>
        <end position="133"/>
    </location>
</feature>
<protein>
    <submittedName>
        <fullName evidence="2">Expressed conserved protein</fullName>
    </submittedName>
</protein>
<dbReference type="EMBL" id="LN902841">
    <property type="protein sequence ID" value="CDS40348.1"/>
    <property type="molecule type" value="Genomic_DNA"/>
</dbReference>
<evidence type="ECO:0000313" key="3">
    <source>
        <dbReference type="Proteomes" id="UP000017246"/>
    </source>
</evidence>
<name>A0A068Y6C6_ECHMU</name>
<gene>
    <name evidence="2" type="ORF">EmuJ_000792400</name>
</gene>
<organism evidence="2 3">
    <name type="scientific">Echinococcus multilocularis</name>
    <name type="common">Fox tapeworm</name>
    <dbReference type="NCBI Taxonomy" id="6211"/>
    <lineage>
        <taxon>Eukaryota</taxon>
        <taxon>Metazoa</taxon>
        <taxon>Spiralia</taxon>
        <taxon>Lophotrochozoa</taxon>
        <taxon>Platyhelminthes</taxon>
        <taxon>Cestoda</taxon>
        <taxon>Eucestoda</taxon>
        <taxon>Cyclophyllidea</taxon>
        <taxon>Taeniidae</taxon>
        <taxon>Echinococcus</taxon>
    </lineage>
</organism>
<dbReference type="InterPro" id="IPR057896">
    <property type="entry name" value="MTRES1_C"/>
</dbReference>
<sequence length="157" mass="17938">MDYQLVRCLGRMSRLWLRAVVFQSLVPSKFLITAHATRSSSYFSTESTSFPPGKVITVCVPSVRFDKVARKGLNMTQFDFEKAFYNQKFRINKEKLLKKSRKLAEGDILDLVTREECGKIYGKRVILINVAENGCGFSVTLRCVRQIHQLYANCGQS</sequence>
<dbReference type="GO" id="GO:0003723">
    <property type="term" value="F:RNA binding"/>
    <property type="evidence" value="ECO:0007669"/>
    <property type="project" value="TreeGrafter"/>
</dbReference>
<dbReference type="AlphaFoldDB" id="A0A068Y6C6"/>
<dbReference type="Proteomes" id="UP000017246">
    <property type="component" value="Unassembled WGS sequence"/>
</dbReference>
<dbReference type="PANTHER" id="PTHR13633:SF3">
    <property type="entry name" value="MITOCHONDRIAL TRANSCRIPTION RESCUE FACTOR 1"/>
    <property type="match status" value="1"/>
</dbReference>
<evidence type="ECO:0000313" key="2">
    <source>
        <dbReference type="EMBL" id="CDS40348.1"/>
    </source>
</evidence>
<keyword evidence="3" id="KW-1185">Reference proteome</keyword>
<dbReference type="PANTHER" id="PTHR13633">
    <property type="entry name" value="MITOCHONDRIAL TRANSCRIPTION RESCUE FACTOR 1"/>
    <property type="match status" value="1"/>
</dbReference>
<reference evidence="2" key="2">
    <citation type="submission" date="2015-11" db="EMBL/GenBank/DDBJ databases">
        <authorList>
            <person name="Zhang Y."/>
            <person name="Guo Z."/>
        </authorList>
    </citation>
    <scope>NUCLEOTIDE SEQUENCE</scope>
</reference>
<dbReference type="Pfam" id="PF25818">
    <property type="entry name" value="MTRES1_C"/>
    <property type="match status" value="1"/>
</dbReference>
<dbReference type="GO" id="GO:1903108">
    <property type="term" value="P:regulation of mitochondrial transcription"/>
    <property type="evidence" value="ECO:0007669"/>
    <property type="project" value="TreeGrafter"/>
</dbReference>
<dbReference type="OrthoDB" id="4150at2759"/>
<reference evidence="2" key="1">
    <citation type="journal article" date="2013" name="Nature">
        <title>The genomes of four tapeworm species reveal adaptations to parasitism.</title>
        <authorList>
            <person name="Tsai I.J."/>
            <person name="Zarowiecki M."/>
            <person name="Holroyd N."/>
            <person name="Garciarrubio A."/>
            <person name="Sanchez-Flores A."/>
            <person name="Brooks K.L."/>
            <person name="Tracey A."/>
            <person name="Bobes R.J."/>
            <person name="Fragoso G."/>
            <person name="Sciutto E."/>
            <person name="Aslett M."/>
            <person name="Beasley H."/>
            <person name="Bennett H.M."/>
            <person name="Cai J."/>
            <person name="Camicia F."/>
            <person name="Clark R."/>
            <person name="Cucher M."/>
            <person name="De Silva N."/>
            <person name="Day T.A."/>
            <person name="Deplazes P."/>
            <person name="Estrada K."/>
            <person name="Fernandez C."/>
            <person name="Holland P.W."/>
            <person name="Hou J."/>
            <person name="Hu S."/>
            <person name="Huckvale T."/>
            <person name="Hung S.S."/>
            <person name="Kamenetzky L."/>
            <person name="Keane J.A."/>
            <person name="Kiss F."/>
            <person name="Koziol U."/>
            <person name="Lambert O."/>
            <person name="Liu K."/>
            <person name="Luo X."/>
            <person name="Luo Y."/>
            <person name="Macchiaroli N."/>
            <person name="Nichol S."/>
            <person name="Paps J."/>
            <person name="Parkinson J."/>
            <person name="Pouchkina-Stantcheva N."/>
            <person name="Riddiford N."/>
            <person name="Rosenzvit M."/>
            <person name="Salinas G."/>
            <person name="Wasmuth J.D."/>
            <person name="Zamanian M."/>
            <person name="Zheng Y."/>
            <person name="Cai X."/>
            <person name="Soberon X."/>
            <person name="Olson P.D."/>
            <person name="Laclette J.P."/>
            <person name="Brehm K."/>
            <person name="Berriman M."/>
            <person name="Garciarrubio A."/>
            <person name="Bobes R.J."/>
            <person name="Fragoso G."/>
            <person name="Sanchez-Flores A."/>
            <person name="Estrada K."/>
            <person name="Cevallos M.A."/>
            <person name="Morett E."/>
            <person name="Gonzalez V."/>
            <person name="Portillo T."/>
            <person name="Ochoa-Leyva A."/>
            <person name="Jose M.V."/>
            <person name="Sciutto E."/>
            <person name="Landa A."/>
            <person name="Jimenez L."/>
            <person name="Valdes V."/>
            <person name="Carrero J.C."/>
            <person name="Larralde C."/>
            <person name="Morales-Montor J."/>
            <person name="Limon-Lason J."/>
            <person name="Soberon X."/>
            <person name="Laclette J.P."/>
        </authorList>
    </citation>
    <scope>NUCLEOTIDE SEQUENCE [LARGE SCALE GENOMIC DNA]</scope>
</reference>
<dbReference type="STRING" id="6211.A0A068Y6C6"/>